<keyword evidence="8" id="KW-1003">Cell membrane</keyword>
<dbReference type="GO" id="GO:0004605">
    <property type="term" value="F:phosphatidate cytidylyltransferase activity"/>
    <property type="evidence" value="ECO:0007669"/>
    <property type="project" value="UniProtKB-EC"/>
</dbReference>
<comment type="pathway">
    <text evidence="4">Lipid metabolism.</text>
</comment>
<dbReference type="InterPro" id="IPR000374">
    <property type="entry name" value="PC_trans"/>
</dbReference>
<feature type="transmembrane region" description="Helical" evidence="19">
    <location>
        <begin position="287"/>
        <end position="306"/>
    </location>
</feature>
<keyword evidence="10 18" id="KW-0808">Transferase</keyword>
<evidence type="ECO:0000256" key="10">
    <source>
        <dbReference type="ARBA" id="ARBA00022679"/>
    </source>
</evidence>
<keyword evidence="15 19" id="KW-0472">Membrane</keyword>
<evidence type="ECO:0000256" key="1">
    <source>
        <dbReference type="ARBA" id="ARBA00001698"/>
    </source>
</evidence>
<proteinExistence type="inferred from homology"/>
<comment type="caution">
    <text evidence="20">The sequence shown here is derived from an EMBL/GenBank/DDBJ whole genome shotgun (WGS) entry which is preliminary data.</text>
</comment>
<comment type="similarity">
    <text evidence="5 18">Belongs to the CDS family.</text>
</comment>
<dbReference type="PROSITE" id="PS01315">
    <property type="entry name" value="CDS"/>
    <property type="match status" value="1"/>
</dbReference>
<gene>
    <name evidence="20" type="ORF">A1507_14245</name>
</gene>
<dbReference type="AlphaFoldDB" id="A0A177NDR7"/>
<feature type="transmembrane region" description="Helical" evidence="19">
    <location>
        <begin position="236"/>
        <end position="258"/>
    </location>
</feature>
<evidence type="ECO:0000256" key="17">
    <source>
        <dbReference type="ARBA" id="ARBA00023264"/>
    </source>
</evidence>
<dbReference type="PANTHER" id="PTHR46382">
    <property type="entry name" value="PHOSPHATIDATE CYTIDYLYLTRANSFERASE"/>
    <property type="match status" value="1"/>
</dbReference>
<evidence type="ECO:0000256" key="9">
    <source>
        <dbReference type="ARBA" id="ARBA00022516"/>
    </source>
</evidence>
<dbReference type="OrthoDB" id="9799199at2"/>
<sequence length="307" mass="33862">MLVKRILTALVLAAAATAAVLLLPATYFSLFIALITLAAAYEWMLLTDVTKLGSKILFLLALIVPMLGVTYWTVLLELTSEAMEWPEIKDYSDALEWFVILPVSFWILTMVLIRKTSPQLLSMEFKPRFKAFVGWMVLLGAWMFLSKLRAYYGTGMVLYFLILIWAADISAYFAGKTWGKEKLAPEVSPGKTVQGMYGALASAALCGLGFAIYGWLTANEPAEAQDSSLRFLGGLVWTDMLILSVMTVLVSIYGDLFFSLVKRKKGVKDSGNLLPGHGGILDRVDSVIAAAPFFYAGILLIGRIFYS</sequence>
<evidence type="ECO:0000256" key="11">
    <source>
        <dbReference type="ARBA" id="ARBA00022692"/>
    </source>
</evidence>
<evidence type="ECO:0000256" key="7">
    <source>
        <dbReference type="ARBA" id="ARBA00019373"/>
    </source>
</evidence>
<evidence type="ECO:0000256" key="15">
    <source>
        <dbReference type="ARBA" id="ARBA00023136"/>
    </source>
</evidence>
<feature type="transmembrane region" description="Helical" evidence="19">
    <location>
        <begin position="125"/>
        <end position="145"/>
    </location>
</feature>
<evidence type="ECO:0000256" key="4">
    <source>
        <dbReference type="ARBA" id="ARBA00005189"/>
    </source>
</evidence>
<evidence type="ECO:0000256" key="6">
    <source>
        <dbReference type="ARBA" id="ARBA00012487"/>
    </source>
</evidence>
<evidence type="ECO:0000313" key="20">
    <source>
        <dbReference type="EMBL" id="OAI15359.1"/>
    </source>
</evidence>
<comment type="pathway">
    <text evidence="3 18">Phospholipid metabolism; CDP-diacylglycerol biosynthesis; CDP-diacylglycerol from sn-glycerol 3-phosphate: step 3/3.</text>
</comment>
<evidence type="ECO:0000256" key="8">
    <source>
        <dbReference type="ARBA" id="ARBA00022475"/>
    </source>
</evidence>
<reference evidence="20 21" key="1">
    <citation type="submission" date="2016-03" db="EMBL/GenBank/DDBJ databases">
        <authorList>
            <person name="Ploux O."/>
        </authorList>
    </citation>
    <scope>NUCLEOTIDE SEQUENCE [LARGE SCALE GENOMIC DNA]</scope>
    <source>
        <strain evidence="20 21">R-45378</strain>
    </source>
</reference>
<evidence type="ECO:0000256" key="2">
    <source>
        <dbReference type="ARBA" id="ARBA00004651"/>
    </source>
</evidence>
<dbReference type="Proteomes" id="UP000077857">
    <property type="component" value="Unassembled WGS sequence"/>
</dbReference>
<feature type="transmembrane region" description="Helical" evidence="19">
    <location>
        <begin position="56"/>
        <end position="74"/>
    </location>
</feature>
<dbReference type="GO" id="GO:0016024">
    <property type="term" value="P:CDP-diacylglycerol biosynthetic process"/>
    <property type="evidence" value="ECO:0007669"/>
    <property type="project" value="UniProtKB-UniPathway"/>
</dbReference>
<protein>
    <recommendedName>
        <fullName evidence="7 18">Phosphatidate cytidylyltransferase</fullName>
        <ecNumber evidence="6 18">2.7.7.41</ecNumber>
    </recommendedName>
</protein>
<keyword evidence="17" id="KW-1208">Phospholipid metabolism</keyword>
<dbReference type="EC" id="2.7.7.41" evidence="6 18"/>
<evidence type="ECO:0000313" key="21">
    <source>
        <dbReference type="Proteomes" id="UP000077857"/>
    </source>
</evidence>
<evidence type="ECO:0000256" key="14">
    <source>
        <dbReference type="ARBA" id="ARBA00023098"/>
    </source>
</evidence>
<evidence type="ECO:0000256" key="18">
    <source>
        <dbReference type="RuleBase" id="RU003938"/>
    </source>
</evidence>
<evidence type="ECO:0000256" key="12">
    <source>
        <dbReference type="ARBA" id="ARBA00022695"/>
    </source>
</evidence>
<keyword evidence="13 19" id="KW-1133">Transmembrane helix</keyword>
<keyword evidence="9" id="KW-0444">Lipid biosynthesis</keyword>
<feature type="transmembrane region" description="Helical" evidence="19">
    <location>
        <begin position="28"/>
        <end position="44"/>
    </location>
</feature>
<evidence type="ECO:0000256" key="16">
    <source>
        <dbReference type="ARBA" id="ARBA00023209"/>
    </source>
</evidence>
<comment type="subcellular location">
    <subcellularLocation>
        <location evidence="2">Cell membrane</location>
        <topology evidence="2">Multi-pass membrane protein</topology>
    </subcellularLocation>
</comment>
<dbReference type="UniPathway" id="UPA00557">
    <property type="reaction ID" value="UER00614"/>
</dbReference>
<evidence type="ECO:0000256" key="5">
    <source>
        <dbReference type="ARBA" id="ARBA00010185"/>
    </source>
</evidence>
<evidence type="ECO:0000256" key="19">
    <source>
        <dbReference type="SAM" id="Phobius"/>
    </source>
</evidence>
<dbReference type="GO" id="GO:0005886">
    <property type="term" value="C:plasma membrane"/>
    <property type="evidence" value="ECO:0007669"/>
    <property type="project" value="UniProtKB-SubCell"/>
</dbReference>
<evidence type="ECO:0000256" key="3">
    <source>
        <dbReference type="ARBA" id="ARBA00005119"/>
    </source>
</evidence>
<name>A0A177NDR7_9GAMM</name>
<accession>A0A177NDR7</accession>
<evidence type="ECO:0000256" key="13">
    <source>
        <dbReference type="ARBA" id="ARBA00022989"/>
    </source>
</evidence>
<dbReference type="PANTHER" id="PTHR46382:SF1">
    <property type="entry name" value="PHOSPHATIDATE CYTIDYLYLTRANSFERASE"/>
    <property type="match status" value="1"/>
</dbReference>
<organism evidence="20 21">
    <name type="scientific">Methylomonas koyamae</name>
    <dbReference type="NCBI Taxonomy" id="702114"/>
    <lineage>
        <taxon>Bacteria</taxon>
        <taxon>Pseudomonadati</taxon>
        <taxon>Pseudomonadota</taxon>
        <taxon>Gammaproteobacteria</taxon>
        <taxon>Methylococcales</taxon>
        <taxon>Methylococcaceae</taxon>
        <taxon>Methylomonas</taxon>
    </lineage>
</organism>
<dbReference type="RefSeq" id="WP_064040838.1">
    <property type="nucleotide sequence ID" value="NZ_LUUJ01000082.1"/>
</dbReference>
<feature type="transmembrane region" description="Helical" evidence="19">
    <location>
        <begin position="195"/>
        <end position="216"/>
    </location>
</feature>
<feature type="transmembrane region" description="Helical" evidence="19">
    <location>
        <begin position="151"/>
        <end position="174"/>
    </location>
</feature>
<dbReference type="EMBL" id="LUUJ01000082">
    <property type="protein sequence ID" value="OAI15359.1"/>
    <property type="molecule type" value="Genomic_DNA"/>
</dbReference>
<keyword evidence="11 18" id="KW-0812">Transmembrane</keyword>
<keyword evidence="16" id="KW-0594">Phospholipid biosynthesis</keyword>
<dbReference type="Pfam" id="PF01148">
    <property type="entry name" value="CTP_transf_1"/>
    <property type="match status" value="1"/>
</dbReference>
<comment type="catalytic activity">
    <reaction evidence="1 18">
        <text>a 1,2-diacyl-sn-glycero-3-phosphate + CTP + H(+) = a CDP-1,2-diacyl-sn-glycerol + diphosphate</text>
        <dbReference type="Rhea" id="RHEA:16229"/>
        <dbReference type="ChEBI" id="CHEBI:15378"/>
        <dbReference type="ChEBI" id="CHEBI:33019"/>
        <dbReference type="ChEBI" id="CHEBI:37563"/>
        <dbReference type="ChEBI" id="CHEBI:58332"/>
        <dbReference type="ChEBI" id="CHEBI:58608"/>
        <dbReference type="EC" id="2.7.7.41"/>
    </reaction>
</comment>
<keyword evidence="14" id="KW-0443">Lipid metabolism</keyword>
<feature type="transmembrane region" description="Helical" evidence="19">
    <location>
        <begin position="94"/>
        <end position="113"/>
    </location>
</feature>
<keyword evidence="12 18" id="KW-0548">Nucleotidyltransferase</keyword>